<name>A0A9D1AGG9_9FIRM</name>
<sequence>MEAISGCLTENEQVIRSLCRGCDDIILRPMRLGFPAPVSCLAVYIETAVSNMMLRESVLGQLLSHLWEMDTAGIRRVMEENGLGISDMKELSTMKEAMDAMLAGNAVLFVDGYEKALKIGSKGYPGTGVGKAESEKVLRGSKEAFCESVKINTALIRKRIRTTGLKVEENFLGTRSNTVTALVYMEDLVRQDLLSQIKEELQSLSLDSVMDSGILEQLTGRFSWSPFPRCQVTERPDRAAAALLEGRIALISDNSPSALLLPTTLNSLMQTGDDYYGNFEIASLLRCIRFSAIFLAFSLPGLYLAVTGFHPQLLPTPLAMSLAQARQGVPFPGMGEVLFLEFSFELLREAGLRMPGPIGNTIGIVGGLIIGQAAVSANLLSPVVVIVNALTALGSFSIPNEELSEAFRLLKYGMIFLCGFFGMYGFAFGWLFLLIHLCTLKSFGIPYMMPFAATTEDGITPVTDGILRAPAGRMDRRPVYTRPGARIRMGREKPEEKEGRR</sequence>
<dbReference type="PANTHER" id="PTHR22550">
    <property type="entry name" value="SPORE GERMINATION PROTEIN"/>
    <property type="match status" value="1"/>
</dbReference>
<dbReference type="PIRSF" id="PIRSF005690">
    <property type="entry name" value="GerBA"/>
    <property type="match status" value="1"/>
</dbReference>
<comment type="similarity">
    <text evidence="1">Belongs to the GerABKA family.</text>
</comment>
<protein>
    <submittedName>
        <fullName evidence="4">Spore germination protein</fullName>
    </submittedName>
</protein>
<dbReference type="InterPro" id="IPR004995">
    <property type="entry name" value="Spore_Ger"/>
</dbReference>
<keyword evidence="2 3" id="KW-0472">Membrane</keyword>
<dbReference type="GO" id="GO:0016020">
    <property type="term" value="C:membrane"/>
    <property type="evidence" value="ECO:0007669"/>
    <property type="project" value="InterPro"/>
</dbReference>
<dbReference type="EMBL" id="DVGK01000160">
    <property type="protein sequence ID" value="HIR14932.1"/>
    <property type="molecule type" value="Genomic_DNA"/>
</dbReference>
<proteinExistence type="inferred from homology"/>
<dbReference type="InterPro" id="IPR050768">
    <property type="entry name" value="UPF0353/GerABKA_families"/>
</dbReference>
<dbReference type="GO" id="GO:0009847">
    <property type="term" value="P:spore germination"/>
    <property type="evidence" value="ECO:0007669"/>
    <property type="project" value="InterPro"/>
</dbReference>
<evidence type="ECO:0000256" key="1">
    <source>
        <dbReference type="ARBA" id="ARBA00005278"/>
    </source>
</evidence>
<feature type="transmembrane region" description="Helical" evidence="3">
    <location>
        <begin position="414"/>
        <end position="440"/>
    </location>
</feature>
<evidence type="ECO:0000256" key="3">
    <source>
        <dbReference type="SAM" id="Phobius"/>
    </source>
</evidence>
<organism evidence="4 5">
    <name type="scientific">Candidatus Choladousia intestinavium</name>
    <dbReference type="NCBI Taxonomy" id="2840727"/>
    <lineage>
        <taxon>Bacteria</taxon>
        <taxon>Bacillati</taxon>
        <taxon>Bacillota</taxon>
        <taxon>Clostridia</taxon>
        <taxon>Lachnospirales</taxon>
        <taxon>Lachnospiraceae</taxon>
        <taxon>Lachnospiraceae incertae sedis</taxon>
        <taxon>Candidatus Choladousia</taxon>
    </lineage>
</organism>
<dbReference type="Pfam" id="PF03323">
    <property type="entry name" value="GerA"/>
    <property type="match status" value="1"/>
</dbReference>
<evidence type="ECO:0000256" key="2">
    <source>
        <dbReference type="ARBA" id="ARBA00023136"/>
    </source>
</evidence>
<evidence type="ECO:0000313" key="4">
    <source>
        <dbReference type="EMBL" id="HIR14932.1"/>
    </source>
</evidence>
<feature type="transmembrane region" description="Helical" evidence="3">
    <location>
        <begin position="368"/>
        <end position="394"/>
    </location>
</feature>
<evidence type="ECO:0000313" key="5">
    <source>
        <dbReference type="Proteomes" id="UP000886757"/>
    </source>
</evidence>
<keyword evidence="3" id="KW-1133">Transmembrane helix</keyword>
<comment type="caution">
    <text evidence="4">The sequence shown here is derived from an EMBL/GenBank/DDBJ whole genome shotgun (WGS) entry which is preliminary data.</text>
</comment>
<gene>
    <name evidence="4" type="ORF">IAB31_13535</name>
</gene>
<reference evidence="4" key="1">
    <citation type="submission" date="2020-10" db="EMBL/GenBank/DDBJ databases">
        <authorList>
            <person name="Gilroy R."/>
        </authorList>
    </citation>
    <scope>NUCLEOTIDE SEQUENCE</scope>
    <source>
        <strain evidence="4">ChiSjej4B22-8148</strain>
    </source>
</reference>
<dbReference type="Proteomes" id="UP000886757">
    <property type="component" value="Unassembled WGS sequence"/>
</dbReference>
<dbReference type="AlphaFoldDB" id="A0A9D1AGG9"/>
<reference evidence="4" key="2">
    <citation type="journal article" date="2021" name="PeerJ">
        <title>Extensive microbial diversity within the chicken gut microbiome revealed by metagenomics and culture.</title>
        <authorList>
            <person name="Gilroy R."/>
            <person name="Ravi A."/>
            <person name="Getino M."/>
            <person name="Pursley I."/>
            <person name="Horton D.L."/>
            <person name="Alikhan N.F."/>
            <person name="Baker D."/>
            <person name="Gharbi K."/>
            <person name="Hall N."/>
            <person name="Watson M."/>
            <person name="Adriaenssens E.M."/>
            <person name="Foster-Nyarko E."/>
            <person name="Jarju S."/>
            <person name="Secka A."/>
            <person name="Antonio M."/>
            <person name="Oren A."/>
            <person name="Chaudhuri R.R."/>
            <person name="La Ragione R."/>
            <person name="Hildebrand F."/>
            <person name="Pallen M.J."/>
        </authorList>
    </citation>
    <scope>NUCLEOTIDE SEQUENCE</scope>
    <source>
        <strain evidence="4">ChiSjej4B22-8148</strain>
    </source>
</reference>
<keyword evidence="3" id="KW-0812">Transmembrane</keyword>
<accession>A0A9D1AGG9</accession>
<dbReference type="PANTHER" id="PTHR22550:SF5">
    <property type="entry name" value="LEUCINE ZIPPER PROTEIN 4"/>
    <property type="match status" value="1"/>
</dbReference>